<feature type="active site" description="Phosphocysteine intermediate; for EIIB activity" evidence="11">
    <location>
        <position position="26"/>
    </location>
</feature>
<dbReference type="Gene3D" id="3.30.1360.60">
    <property type="entry name" value="Glucose permease domain IIB"/>
    <property type="match status" value="1"/>
</dbReference>
<dbReference type="FunFam" id="2.70.70.10:FF:000001">
    <property type="entry name" value="PTS system glucose-specific IIA component"/>
    <property type="match status" value="1"/>
</dbReference>
<dbReference type="GO" id="GO:0016301">
    <property type="term" value="F:kinase activity"/>
    <property type="evidence" value="ECO:0007669"/>
    <property type="project" value="UniProtKB-KW"/>
</dbReference>
<dbReference type="GO" id="GO:0005886">
    <property type="term" value="C:plasma membrane"/>
    <property type="evidence" value="ECO:0007669"/>
    <property type="project" value="UniProtKB-SubCell"/>
</dbReference>
<dbReference type="PANTHER" id="PTHR30175">
    <property type="entry name" value="PHOSPHOTRANSFERASE SYSTEM TRANSPORT PROTEIN"/>
    <property type="match status" value="1"/>
</dbReference>
<feature type="transmembrane region" description="Helical" evidence="12">
    <location>
        <begin position="144"/>
        <end position="162"/>
    </location>
</feature>
<keyword evidence="7 12" id="KW-0812">Transmembrane</keyword>
<dbReference type="PROSITE" id="PS51098">
    <property type="entry name" value="PTS_EIIB_TYPE_1"/>
    <property type="match status" value="1"/>
</dbReference>
<evidence type="ECO:0000256" key="10">
    <source>
        <dbReference type="ARBA" id="ARBA00023136"/>
    </source>
</evidence>
<evidence type="ECO:0000256" key="4">
    <source>
        <dbReference type="ARBA" id="ARBA00022597"/>
    </source>
</evidence>
<dbReference type="CDD" id="cd00212">
    <property type="entry name" value="PTS_IIB_glc"/>
    <property type="match status" value="1"/>
</dbReference>
<dbReference type="InterPro" id="IPR013013">
    <property type="entry name" value="PTS_EIIC_1"/>
</dbReference>
<dbReference type="GO" id="GO:0015771">
    <property type="term" value="P:trehalose transport"/>
    <property type="evidence" value="ECO:0007669"/>
    <property type="project" value="TreeGrafter"/>
</dbReference>
<keyword evidence="9 12" id="KW-1133">Transmembrane helix</keyword>
<name>A0A9W6CAV1_9FIRM</name>
<keyword evidence="17" id="KW-1185">Reference proteome</keyword>
<dbReference type="InterPro" id="IPR011055">
    <property type="entry name" value="Dup_hybrid_motif"/>
</dbReference>
<evidence type="ECO:0000256" key="6">
    <source>
        <dbReference type="ARBA" id="ARBA00022683"/>
    </source>
</evidence>
<evidence type="ECO:0000256" key="8">
    <source>
        <dbReference type="ARBA" id="ARBA00022777"/>
    </source>
</evidence>
<evidence type="ECO:0000256" key="3">
    <source>
        <dbReference type="ARBA" id="ARBA00022475"/>
    </source>
</evidence>
<evidence type="ECO:0000259" key="13">
    <source>
        <dbReference type="PROSITE" id="PS51093"/>
    </source>
</evidence>
<dbReference type="EMBL" id="BSBO01000016">
    <property type="protein sequence ID" value="GLG04546.1"/>
    <property type="molecule type" value="Genomic_DNA"/>
</dbReference>
<dbReference type="NCBIfam" id="TIGR00830">
    <property type="entry name" value="PTBA"/>
    <property type="match status" value="1"/>
</dbReference>
<comment type="caution">
    <text evidence="16">The sequence shown here is derived from an EMBL/GenBank/DDBJ whole genome shotgun (WGS) entry which is preliminary data.</text>
</comment>
<evidence type="ECO:0000259" key="15">
    <source>
        <dbReference type="PROSITE" id="PS51103"/>
    </source>
</evidence>
<proteinExistence type="predicted"/>
<comment type="subcellular location">
    <subcellularLocation>
        <location evidence="1">Cell membrane</location>
        <topology evidence="1">Multi-pass membrane protein</topology>
    </subcellularLocation>
</comment>
<feature type="domain" description="PTS EIIC type-1" evidence="15">
    <location>
        <begin position="105"/>
        <end position="471"/>
    </location>
</feature>
<evidence type="ECO:0000256" key="12">
    <source>
        <dbReference type="SAM" id="Phobius"/>
    </source>
</evidence>
<dbReference type="InterPro" id="IPR050558">
    <property type="entry name" value="PTS_Sugar-Specific_Components"/>
</dbReference>
<dbReference type="PROSITE" id="PS00371">
    <property type="entry name" value="PTS_EIIA_TYPE_1_HIS"/>
    <property type="match status" value="1"/>
</dbReference>
<dbReference type="GO" id="GO:0090589">
    <property type="term" value="F:protein-phosphocysteine-trehalose phosphotransferase system transporter activity"/>
    <property type="evidence" value="ECO:0007669"/>
    <property type="project" value="TreeGrafter"/>
</dbReference>
<protein>
    <submittedName>
        <fullName evidence="16">PTS beta-glucoside transporter subunit EIIBCA</fullName>
    </submittedName>
</protein>
<feature type="domain" description="PTS EIIB type-1" evidence="14">
    <location>
        <begin position="4"/>
        <end position="86"/>
    </location>
</feature>
<keyword evidence="4" id="KW-0762">Sugar transport</keyword>
<keyword evidence="6" id="KW-0598">Phosphotransferase system</keyword>
<dbReference type="Pfam" id="PF02378">
    <property type="entry name" value="PTS_EIIC"/>
    <property type="match status" value="1"/>
</dbReference>
<evidence type="ECO:0000259" key="14">
    <source>
        <dbReference type="PROSITE" id="PS51098"/>
    </source>
</evidence>
<feature type="transmembrane region" description="Helical" evidence="12">
    <location>
        <begin position="253"/>
        <end position="276"/>
    </location>
</feature>
<dbReference type="FunFam" id="3.30.1360.60:FF:000001">
    <property type="entry name" value="PTS system glucose-specific IIBC component PtsG"/>
    <property type="match status" value="1"/>
</dbReference>
<evidence type="ECO:0000256" key="7">
    <source>
        <dbReference type="ARBA" id="ARBA00022692"/>
    </source>
</evidence>
<dbReference type="InterPro" id="IPR018113">
    <property type="entry name" value="PTrfase_EIIB_Cys"/>
</dbReference>
<dbReference type="GO" id="GO:0008982">
    <property type="term" value="F:protein-N(PI)-phosphohistidine-sugar phosphotransferase activity"/>
    <property type="evidence" value="ECO:0007669"/>
    <property type="project" value="InterPro"/>
</dbReference>
<dbReference type="InterPro" id="IPR001996">
    <property type="entry name" value="PTS_IIB_1"/>
</dbReference>
<dbReference type="InterPro" id="IPR001127">
    <property type="entry name" value="PTS_EIIA_1_perm"/>
</dbReference>
<evidence type="ECO:0000256" key="5">
    <source>
        <dbReference type="ARBA" id="ARBA00022679"/>
    </source>
</evidence>
<dbReference type="PROSITE" id="PS01035">
    <property type="entry name" value="PTS_EIIB_TYPE_1_CYS"/>
    <property type="match status" value="1"/>
</dbReference>
<evidence type="ECO:0000256" key="2">
    <source>
        <dbReference type="ARBA" id="ARBA00022448"/>
    </source>
</evidence>
<evidence type="ECO:0000256" key="9">
    <source>
        <dbReference type="ARBA" id="ARBA00022989"/>
    </source>
</evidence>
<keyword evidence="3" id="KW-1003">Cell membrane</keyword>
<sequence>MDYASVAKKILQRVGGKENVISLVHCMTRLRFTLKDESIVDDEAVKKTKGVMGVMKKAGQYQIIIGNDVANVYAELNKLGNFSSEAPKKAPEKKEKKNVVSMLMDTISGIMAPVIPAIIGAAMIKVLLTLLPMIGVLSTEGDTYNLLSVMGDGAFFFMPVLIAISASKKFGTNMYYAASIALIMLHPNFISLMSEANEAGEIVKFLGFIPVTYASYSYSVIPIILAVWSLKYVEKLVDKITPVVTKNFLKPMLVVLIEAPIALIVLGPLGAIFGNVLSDAVYFVHDKLGFIAIGIVAGIYPFVVMAGMHHAFTPIKLGMIATTGYENFICIGELCSNMAQGAAALAVSIKSKNKDFKQIAGSSAFSALFAGITEPALYGVTLRLKRPMLGACIGAAVGGLFGGFFQMKCFGIATPAIVTIVQYVEEDRASSLLIAALTILLTVVVTFIATMIIGFEDIVDEDDDLDEVTMEADVKEEALEEKLLKEGEEIHVSSPMQGECIPLEEVKDATFSQGILGKGTAVIPEKGEVRAPFDGRIDVMFETGHAVGMTSEDGVELLIHVGMDTVNLEGKYFYPKKSSGDKVKKGEVILEFDKDEIVKAGYDITTPIIVSNTDKFKDVEADVTGPVKELDEILVIK</sequence>
<gene>
    <name evidence="16" type="ORF">Selli1_17200</name>
</gene>
<organism evidence="16 17">
    <name type="scientific">Sellimonas catena</name>
    <dbReference type="NCBI Taxonomy" id="2994035"/>
    <lineage>
        <taxon>Bacteria</taxon>
        <taxon>Bacillati</taxon>
        <taxon>Bacillota</taxon>
        <taxon>Clostridia</taxon>
        <taxon>Lachnospirales</taxon>
        <taxon>Lachnospiraceae</taxon>
        <taxon>Sellimonas</taxon>
    </lineage>
</organism>
<feature type="domain" description="PTS EIIA type-1" evidence="13">
    <location>
        <begin position="508"/>
        <end position="612"/>
    </location>
</feature>
<dbReference type="Proteomes" id="UP001145145">
    <property type="component" value="Unassembled WGS sequence"/>
</dbReference>
<dbReference type="SUPFAM" id="SSF51261">
    <property type="entry name" value="Duplicated hybrid motif"/>
    <property type="match status" value="1"/>
</dbReference>
<dbReference type="InterPro" id="IPR003352">
    <property type="entry name" value="PTS_EIIC"/>
</dbReference>
<dbReference type="SUPFAM" id="SSF55604">
    <property type="entry name" value="Glucose permease domain IIB"/>
    <property type="match status" value="1"/>
</dbReference>
<evidence type="ECO:0000313" key="16">
    <source>
        <dbReference type="EMBL" id="GLG04546.1"/>
    </source>
</evidence>
<dbReference type="PROSITE" id="PS51103">
    <property type="entry name" value="PTS_EIIC_TYPE_1"/>
    <property type="match status" value="1"/>
</dbReference>
<keyword evidence="10 12" id="KW-0472">Membrane</keyword>
<dbReference type="NCBIfam" id="TIGR01995">
    <property type="entry name" value="PTS-II-ABC-beta"/>
    <property type="match status" value="1"/>
</dbReference>
<feature type="transmembrane region" description="Helical" evidence="12">
    <location>
        <begin position="359"/>
        <end position="381"/>
    </location>
</feature>
<evidence type="ECO:0000256" key="11">
    <source>
        <dbReference type="PROSITE-ProRule" id="PRU00421"/>
    </source>
</evidence>
<feature type="transmembrane region" description="Helical" evidence="12">
    <location>
        <begin position="432"/>
        <end position="455"/>
    </location>
</feature>
<accession>A0A9W6CAV1</accession>
<feature type="transmembrane region" description="Helical" evidence="12">
    <location>
        <begin position="288"/>
        <end position="308"/>
    </location>
</feature>
<dbReference type="AlphaFoldDB" id="A0A9W6CAV1"/>
<dbReference type="RefSeq" id="WP_204863666.1">
    <property type="nucleotide sequence ID" value="NZ_BSBO01000016.1"/>
</dbReference>
<feature type="transmembrane region" description="Helical" evidence="12">
    <location>
        <begin position="174"/>
        <end position="193"/>
    </location>
</feature>
<keyword evidence="8" id="KW-0418">Kinase</keyword>
<evidence type="ECO:0000313" key="17">
    <source>
        <dbReference type="Proteomes" id="UP001145145"/>
    </source>
</evidence>
<dbReference type="GO" id="GO:0009401">
    <property type="term" value="P:phosphoenolpyruvate-dependent sugar phosphotransferase system"/>
    <property type="evidence" value="ECO:0007669"/>
    <property type="project" value="UniProtKB-KW"/>
</dbReference>
<feature type="transmembrane region" description="Helical" evidence="12">
    <location>
        <begin position="213"/>
        <end position="233"/>
    </location>
</feature>
<dbReference type="PROSITE" id="PS51093">
    <property type="entry name" value="PTS_EIIA_TYPE_1"/>
    <property type="match status" value="1"/>
</dbReference>
<reference evidence="16 17" key="1">
    <citation type="journal article" date="2023" name="Int. J. Syst. Evol. Microbiol.">
        <title>Sellimonas catena sp. nov., isolated from human faeces.</title>
        <authorList>
            <person name="Hisatomi A."/>
            <person name="Ohkuma M."/>
            <person name="Sakamoto M."/>
        </authorList>
    </citation>
    <scope>NUCLEOTIDE SEQUENCE [LARGE SCALE GENOMIC DNA]</scope>
    <source>
        <strain evidence="16 17">12EGH17</strain>
    </source>
</reference>
<dbReference type="InterPro" id="IPR036878">
    <property type="entry name" value="Glu_permease_IIB"/>
</dbReference>
<dbReference type="Pfam" id="PF00367">
    <property type="entry name" value="PTS_EIIB"/>
    <property type="match status" value="1"/>
</dbReference>
<dbReference type="Pfam" id="PF00358">
    <property type="entry name" value="PTS_EIIA_1"/>
    <property type="match status" value="1"/>
</dbReference>
<keyword evidence="5" id="KW-0808">Transferase</keyword>
<dbReference type="InterPro" id="IPR011297">
    <property type="entry name" value="PTS_IIABC_b_glu"/>
</dbReference>
<dbReference type="Gene3D" id="2.70.70.10">
    <property type="entry name" value="Glucose Permease (Domain IIA)"/>
    <property type="match status" value="1"/>
</dbReference>
<dbReference type="PANTHER" id="PTHR30175:SF1">
    <property type="entry name" value="PTS SYSTEM ARBUTIN-, CELLOBIOSE-, AND SALICIN-SPECIFIC EIIBC COMPONENT-RELATED"/>
    <property type="match status" value="1"/>
</dbReference>
<keyword evidence="2" id="KW-0813">Transport</keyword>
<evidence type="ECO:0000256" key="1">
    <source>
        <dbReference type="ARBA" id="ARBA00004651"/>
    </source>
</evidence>